<keyword evidence="2" id="KW-1185">Reference proteome</keyword>
<reference evidence="2" key="1">
    <citation type="journal article" date="2024" name="Proc. Natl. Acad. Sci. U.S.A.">
        <title>Extraordinary preservation of gene collinearity over three hundred million years revealed in homosporous lycophytes.</title>
        <authorList>
            <person name="Li C."/>
            <person name="Wickell D."/>
            <person name="Kuo L.Y."/>
            <person name="Chen X."/>
            <person name="Nie B."/>
            <person name="Liao X."/>
            <person name="Peng D."/>
            <person name="Ji J."/>
            <person name="Jenkins J."/>
            <person name="Williams M."/>
            <person name="Shu S."/>
            <person name="Plott C."/>
            <person name="Barry K."/>
            <person name="Rajasekar S."/>
            <person name="Grimwood J."/>
            <person name="Han X."/>
            <person name="Sun S."/>
            <person name="Hou Z."/>
            <person name="He W."/>
            <person name="Dai G."/>
            <person name="Sun C."/>
            <person name="Schmutz J."/>
            <person name="Leebens-Mack J.H."/>
            <person name="Li F.W."/>
            <person name="Wang L."/>
        </authorList>
    </citation>
    <scope>NUCLEOTIDE SEQUENCE [LARGE SCALE GENOMIC DNA]</scope>
    <source>
        <strain evidence="2">cv. PW_Plant_1</strain>
    </source>
</reference>
<gene>
    <name evidence="1" type="ORF">O6H91_07G069200</name>
</gene>
<name>A0ACC2D6K1_DIPCM</name>
<proteinExistence type="predicted"/>
<protein>
    <submittedName>
        <fullName evidence="1">Uncharacterized protein</fullName>
    </submittedName>
</protein>
<dbReference type="EMBL" id="CM055098">
    <property type="protein sequence ID" value="KAJ7549789.1"/>
    <property type="molecule type" value="Genomic_DNA"/>
</dbReference>
<organism evidence="1 2">
    <name type="scientific">Diphasiastrum complanatum</name>
    <name type="common">Issler's clubmoss</name>
    <name type="synonym">Lycopodium complanatum</name>
    <dbReference type="NCBI Taxonomy" id="34168"/>
    <lineage>
        <taxon>Eukaryota</taxon>
        <taxon>Viridiplantae</taxon>
        <taxon>Streptophyta</taxon>
        <taxon>Embryophyta</taxon>
        <taxon>Tracheophyta</taxon>
        <taxon>Lycopodiopsida</taxon>
        <taxon>Lycopodiales</taxon>
        <taxon>Lycopodiaceae</taxon>
        <taxon>Lycopodioideae</taxon>
        <taxon>Diphasiastrum</taxon>
    </lineage>
</organism>
<dbReference type="Proteomes" id="UP001162992">
    <property type="component" value="Chromosome 7"/>
</dbReference>
<sequence>MRVRIIINYNTSFLDTVKCSKVEMMARCLAKIKRSLIFSFQSGNASPFFSKISTNLFANTTSSKFTFSLVVINCARRVFSIALKIIRAMWIPVQVQTNS</sequence>
<evidence type="ECO:0000313" key="1">
    <source>
        <dbReference type="EMBL" id="KAJ7549789.1"/>
    </source>
</evidence>
<comment type="caution">
    <text evidence="1">The sequence shown here is derived from an EMBL/GenBank/DDBJ whole genome shotgun (WGS) entry which is preliminary data.</text>
</comment>
<evidence type="ECO:0000313" key="2">
    <source>
        <dbReference type="Proteomes" id="UP001162992"/>
    </source>
</evidence>
<accession>A0ACC2D6K1</accession>